<sequence length="511" mass="59242">MRFLLRNLLGKPGFRTLQKELLSHRWIGTSSCFHAESTSPPSATSSTDGYLREAYHCSLAWNKRLETPLLKKINLDDFFYDMDRRYQEDKVISAIDVDLYVNRVTEEEHLEELEEIVHRLRRSPATADALPSTSHAVIRAYLKAGKIDDLMRILNDRWNYGIFVDYHIANILMDEFLKQGNNRDAAKVASLLMLEEDFGSPTSCSFAVLSCLKYIQNPTPEPWDSQPAKAESEEEEVKVRLFNLRNPYFDDHFDLTSADHVVGKTLALSSRQLMGDDVLSKSGELIGWAMYGKWNKVESLLKQCATAKTSISEEALNQLSDLCEKALAEIEASSTKSLSKPKVHQFPGVNLDEKEVTEMWKRLNYPDNEKIVPRVKELLSSNQLKTVKDFNMVKKAEHLLSSALAEREDKEINEQLKAYEDWNEQRVSELNNQMTRFRKFEVMENIEAKKKELKEKEEVIFFFDNEEEWMMRLPPEEQQGYKLATNYFPNSWIPFVKTIPEKKEKKKKKVA</sequence>
<dbReference type="InterPro" id="IPR011990">
    <property type="entry name" value="TPR-like_helical_dom_sf"/>
</dbReference>
<comment type="caution">
    <text evidence="3">The sequence shown here is derived from an EMBL/GenBank/DDBJ whole genome shotgun (WGS) entry which is preliminary data.</text>
</comment>
<dbReference type="PANTHER" id="PTHR21393">
    <property type="entry name" value="MITOCHONDRIAL 28S RIBOSOMAL PROTEIN S27"/>
    <property type="match status" value="1"/>
</dbReference>
<dbReference type="EMBL" id="CAXLJM020000041">
    <property type="protein sequence ID" value="CAL8109467.1"/>
    <property type="molecule type" value="Genomic_DNA"/>
</dbReference>
<dbReference type="InterPro" id="IPR034913">
    <property type="entry name" value="mS27/PTCD2"/>
</dbReference>
<dbReference type="Pfam" id="PF10037">
    <property type="entry name" value="MRP-S27"/>
    <property type="match status" value="1"/>
</dbReference>
<evidence type="ECO:0008006" key="5">
    <source>
        <dbReference type="Google" id="ProtNLM"/>
    </source>
</evidence>
<proteinExistence type="predicted"/>
<name>A0ABP1QNS6_9HEXA</name>
<reference evidence="3 4" key="1">
    <citation type="submission" date="2024-08" db="EMBL/GenBank/DDBJ databases">
        <authorList>
            <person name="Cucini C."/>
            <person name="Frati F."/>
        </authorList>
    </citation>
    <scope>NUCLEOTIDE SEQUENCE [LARGE SCALE GENOMIC DNA]</scope>
</reference>
<organism evidence="3 4">
    <name type="scientific">Orchesella dallaii</name>
    <dbReference type="NCBI Taxonomy" id="48710"/>
    <lineage>
        <taxon>Eukaryota</taxon>
        <taxon>Metazoa</taxon>
        <taxon>Ecdysozoa</taxon>
        <taxon>Arthropoda</taxon>
        <taxon>Hexapoda</taxon>
        <taxon>Collembola</taxon>
        <taxon>Entomobryomorpha</taxon>
        <taxon>Entomobryoidea</taxon>
        <taxon>Orchesellidae</taxon>
        <taxon>Orchesellinae</taxon>
        <taxon>Orchesella</taxon>
    </lineage>
</organism>
<evidence type="ECO:0000256" key="2">
    <source>
        <dbReference type="SAM" id="Coils"/>
    </source>
</evidence>
<evidence type="ECO:0000313" key="3">
    <source>
        <dbReference type="EMBL" id="CAL8109467.1"/>
    </source>
</evidence>
<feature type="coiled-coil region" evidence="2">
    <location>
        <begin position="393"/>
        <end position="459"/>
    </location>
</feature>
<keyword evidence="2" id="KW-0175">Coiled coil</keyword>
<dbReference type="InterPro" id="IPR019266">
    <property type="entry name" value="Ribosomal_mS27"/>
</dbReference>
<accession>A0ABP1QNS6</accession>
<comment type="subcellular location">
    <subcellularLocation>
        <location evidence="1">Mitochondrion</location>
    </subcellularLocation>
</comment>
<dbReference type="PANTHER" id="PTHR21393:SF0">
    <property type="entry name" value="SMALL RIBOSOMAL SUBUNIT PROTEIN MS27"/>
    <property type="match status" value="1"/>
</dbReference>
<dbReference type="Gene3D" id="1.25.40.10">
    <property type="entry name" value="Tetratricopeptide repeat domain"/>
    <property type="match status" value="1"/>
</dbReference>
<protein>
    <recommendedName>
        <fullName evidence="5">28S ribosomal protein S27, mitochondrial</fullName>
    </recommendedName>
</protein>
<keyword evidence="4" id="KW-1185">Reference proteome</keyword>
<evidence type="ECO:0000256" key="1">
    <source>
        <dbReference type="ARBA" id="ARBA00004173"/>
    </source>
</evidence>
<evidence type="ECO:0000313" key="4">
    <source>
        <dbReference type="Proteomes" id="UP001642540"/>
    </source>
</evidence>
<gene>
    <name evidence="3" type="ORF">ODALV1_LOCUS13393</name>
</gene>
<dbReference type="Proteomes" id="UP001642540">
    <property type="component" value="Unassembled WGS sequence"/>
</dbReference>